<comment type="subcellular location">
    <subcellularLocation>
        <location evidence="1 9">Cell membrane</location>
        <topology evidence="1 9">Lipid-anchor</topology>
        <orientation evidence="1 9">Cytoplasmic side</orientation>
    </subcellularLocation>
</comment>
<dbReference type="PANTHER" id="PTHR13809">
    <property type="entry name" value="GUANINE NUCLEOTIDE-BINDING PROTEIN GAMMA SUBUNIT"/>
    <property type="match status" value="1"/>
</dbReference>
<dbReference type="FunFam" id="4.10.260.10:FF:000001">
    <property type="entry name" value="Guanine nucleotide-binding protein subunit gamma"/>
    <property type="match status" value="1"/>
</dbReference>
<dbReference type="Gene3D" id="4.10.260.10">
    <property type="entry name" value="Transducin (heterotrimeric G protein), gamma chain"/>
    <property type="match status" value="1"/>
</dbReference>
<evidence type="ECO:0000313" key="13">
    <source>
        <dbReference type="Proteomes" id="UP000006813"/>
    </source>
</evidence>
<evidence type="ECO:0000313" key="12">
    <source>
        <dbReference type="EMBL" id="EHB02098.1"/>
    </source>
</evidence>
<dbReference type="SUPFAM" id="SSF48670">
    <property type="entry name" value="Transducin (heterotrimeric G protein), gamma chain"/>
    <property type="match status" value="1"/>
</dbReference>
<keyword evidence="8" id="KW-0636">Prenylation</keyword>
<evidence type="ECO:0000256" key="9">
    <source>
        <dbReference type="RuleBase" id="RU004973"/>
    </source>
</evidence>
<dbReference type="Pfam" id="PF00631">
    <property type="entry name" value="G-gamma"/>
    <property type="match status" value="1"/>
</dbReference>
<keyword evidence="7 9" id="KW-0449">Lipoprotein</keyword>
<comment type="function">
    <text evidence="9">Guanine nucleotide-binding proteins (G proteins) are involved as a modulator or transducer in various transmembrane signaling systems. The beta and gamma chains are required for the GTPase activity, for replacement of GDP by GTP, and for G protein-effector interaction.</text>
</comment>
<evidence type="ECO:0000256" key="5">
    <source>
        <dbReference type="ARBA" id="ARBA00023136"/>
    </source>
</evidence>
<feature type="region of interest" description="Disordered" evidence="10">
    <location>
        <begin position="1"/>
        <end position="100"/>
    </location>
</feature>
<feature type="domain" description="G protein gamma" evidence="11">
    <location>
        <begin position="231"/>
        <end position="297"/>
    </location>
</feature>
<dbReference type="EMBL" id="JH167515">
    <property type="protein sequence ID" value="EHB02098.1"/>
    <property type="molecule type" value="Genomic_DNA"/>
</dbReference>
<name>G5AYI7_HETGA</name>
<evidence type="ECO:0000256" key="1">
    <source>
        <dbReference type="ARBA" id="ARBA00004342"/>
    </source>
</evidence>
<dbReference type="STRING" id="10181.G5AYI7"/>
<dbReference type="AlphaFoldDB" id="G5AYI7"/>
<dbReference type="PROSITE" id="PS50058">
    <property type="entry name" value="G_PROTEIN_GAMMA"/>
    <property type="match status" value="1"/>
</dbReference>
<evidence type="ECO:0000259" key="11">
    <source>
        <dbReference type="PROSITE" id="PS50058"/>
    </source>
</evidence>
<evidence type="ECO:0000256" key="6">
    <source>
        <dbReference type="ARBA" id="ARBA00023224"/>
    </source>
</evidence>
<dbReference type="SMART" id="SM00224">
    <property type="entry name" value="GGL"/>
    <property type="match status" value="1"/>
</dbReference>
<protein>
    <recommendedName>
        <fullName evidence="9">Guanine nucleotide-binding protein subunit gamma</fullName>
    </recommendedName>
</protein>
<gene>
    <name evidence="12" type="ORF">GW7_01781</name>
</gene>
<evidence type="ECO:0000256" key="10">
    <source>
        <dbReference type="SAM" id="MobiDB-lite"/>
    </source>
</evidence>
<evidence type="ECO:0000256" key="7">
    <source>
        <dbReference type="ARBA" id="ARBA00023288"/>
    </source>
</evidence>
<dbReference type="Proteomes" id="UP000006813">
    <property type="component" value="Unassembled WGS sequence"/>
</dbReference>
<proteinExistence type="inferred from homology"/>
<dbReference type="GO" id="GO:0007186">
    <property type="term" value="P:G protein-coupled receptor signaling pathway"/>
    <property type="evidence" value="ECO:0007669"/>
    <property type="project" value="InterPro"/>
</dbReference>
<dbReference type="PRINTS" id="PR00321">
    <property type="entry name" value="GPROTEING"/>
</dbReference>
<dbReference type="CDD" id="cd00068">
    <property type="entry name" value="GGL"/>
    <property type="match status" value="1"/>
</dbReference>
<reference evidence="12 13" key="1">
    <citation type="journal article" date="2011" name="Nature">
        <title>Genome sequencing reveals insights into physiology and longevity of the naked mole rat.</title>
        <authorList>
            <person name="Kim E.B."/>
            <person name="Fang X."/>
            <person name="Fushan A.A."/>
            <person name="Huang Z."/>
            <person name="Lobanov A.V."/>
            <person name="Han L."/>
            <person name="Marino S.M."/>
            <person name="Sun X."/>
            <person name="Turanov A.A."/>
            <person name="Yang P."/>
            <person name="Yim S.H."/>
            <person name="Zhao X."/>
            <person name="Kasaikina M.V."/>
            <person name="Stoletzki N."/>
            <person name="Peng C."/>
            <person name="Polak P."/>
            <person name="Xiong Z."/>
            <person name="Kiezun A."/>
            <person name="Zhu Y."/>
            <person name="Chen Y."/>
            <person name="Kryukov G.V."/>
            <person name="Zhang Q."/>
            <person name="Peshkin L."/>
            <person name="Yang L."/>
            <person name="Bronson R.T."/>
            <person name="Buffenstein R."/>
            <person name="Wang B."/>
            <person name="Han C."/>
            <person name="Li Q."/>
            <person name="Chen L."/>
            <person name="Zhao W."/>
            <person name="Sunyaev S.R."/>
            <person name="Park T.J."/>
            <person name="Zhang G."/>
            <person name="Wang J."/>
            <person name="Gladyshev V.N."/>
        </authorList>
    </citation>
    <scope>NUCLEOTIDE SEQUENCE [LARGE SCALE GENOMIC DNA]</scope>
</reference>
<evidence type="ECO:0000256" key="2">
    <source>
        <dbReference type="ARBA" id="ARBA00007431"/>
    </source>
</evidence>
<keyword evidence="5 9" id="KW-0472">Membrane</keyword>
<dbReference type="InterPro" id="IPR036284">
    <property type="entry name" value="GGL_sf"/>
</dbReference>
<keyword evidence="6 9" id="KW-0807">Transducer</keyword>
<comment type="similarity">
    <text evidence="2 9">Belongs to the G protein gamma family.</text>
</comment>
<sequence length="297" mass="31274">MATRAEKTSTFRSPSTRSDHRLQTRPPTSRAPRRPGAVTTETAADTTQTQLFRPQPDINEEGLPAALVRGRGPGQSQGRGLTDGAPAVSPPRSASPQPSARVTLGAGALTSVARASGAAVRSAHCAGGLRGAGQIPAPGTGQGSLLVRAPAPAESGPRTHRIRPFGLFPGVRLRVSRVSGHLPDDTARLAEATRCGLDAGALLRVTFSWTEDGDPGAETEVWMKGETPVNSTMSIGQARKMVEQLKIEASLCRIKVSKAAADLMTYCDAHACEDPLITPVPTSENPFREKKFFCALL</sequence>
<accession>G5AYI7</accession>
<keyword evidence="3 9" id="KW-1003">Cell membrane</keyword>
<dbReference type="eggNOG" id="KOG4119">
    <property type="taxonomic scope" value="Eukaryota"/>
</dbReference>
<evidence type="ECO:0000256" key="4">
    <source>
        <dbReference type="ARBA" id="ARBA00022481"/>
    </source>
</evidence>
<keyword evidence="4" id="KW-0488">Methylation</keyword>
<dbReference type="GO" id="GO:0005834">
    <property type="term" value="C:heterotrimeric G-protein complex"/>
    <property type="evidence" value="ECO:0007669"/>
    <property type="project" value="InterPro"/>
</dbReference>
<dbReference type="InParanoid" id="G5AYI7"/>
<dbReference type="SMART" id="SM01224">
    <property type="entry name" value="G_gamma"/>
    <property type="match status" value="1"/>
</dbReference>
<evidence type="ECO:0000256" key="8">
    <source>
        <dbReference type="ARBA" id="ARBA00023289"/>
    </source>
</evidence>
<feature type="compositionally biased region" description="Low complexity" evidence="10">
    <location>
        <begin position="39"/>
        <end position="50"/>
    </location>
</feature>
<evidence type="ECO:0000256" key="3">
    <source>
        <dbReference type="ARBA" id="ARBA00022475"/>
    </source>
</evidence>
<feature type="compositionally biased region" description="Low complexity" evidence="10">
    <location>
        <begin position="78"/>
        <end position="100"/>
    </location>
</feature>
<comment type="subunit">
    <text evidence="9">G proteins are composed of 3 units; alpha, beta and gamma.</text>
</comment>
<organism evidence="12 13">
    <name type="scientific">Heterocephalus glaber</name>
    <name type="common">Naked mole rat</name>
    <dbReference type="NCBI Taxonomy" id="10181"/>
    <lineage>
        <taxon>Eukaryota</taxon>
        <taxon>Metazoa</taxon>
        <taxon>Chordata</taxon>
        <taxon>Craniata</taxon>
        <taxon>Vertebrata</taxon>
        <taxon>Euteleostomi</taxon>
        <taxon>Mammalia</taxon>
        <taxon>Eutheria</taxon>
        <taxon>Euarchontoglires</taxon>
        <taxon>Glires</taxon>
        <taxon>Rodentia</taxon>
        <taxon>Hystricomorpha</taxon>
        <taxon>Bathyergidae</taxon>
        <taxon>Heterocephalus</taxon>
    </lineage>
</organism>
<dbReference type="InterPro" id="IPR015898">
    <property type="entry name" value="G-protein_gamma-like_dom"/>
</dbReference>
<feature type="region of interest" description="Disordered" evidence="10">
    <location>
        <begin position="131"/>
        <end position="161"/>
    </location>
</feature>
<dbReference type="InterPro" id="IPR001770">
    <property type="entry name" value="G-protein_gamma"/>
</dbReference>
<dbReference type="GO" id="GO:0031681">
    <property type="term" value="F:G-protein beta-subunit binding"/>
    <property type="evidence" value="ECO:0007669"/>
    <property type="project" value="InterPro"/>
</dbReference>